<reference evidence="1 2" key="1">
    <citation type="journal article" date="2019" name="Sci. Rep.">
        <title>Orb-weaving spider Araneus ventricosus genome elucidates the spidroin gene catalogue.</title>
        <authorList>
            <person name="Kono N."/>
            <person name="Nakamura H."/>
            <person name="Ohtoshi R."/>
            <person name="Moran D.A.P."/>
            <person name="Shinohara A."/>
            <person name="Yoshida Y."/>
            <person name="Fujiwara M."/>
            <person name="Mori M."/>
            <person name="Tomita M."/>
            <person name="Arakawa K."/>
        </authorList>
    </citation>
    <scope>NUCLEOTIDE SEQUENCE [LARGE SCALE GENOMIC DNA]</scope>
</reference>
<dbReference type="Proteomes" id="UP000499080">
    <property type="component" value="Unassembled WGS sequence"/>
</dbReference>
<proteinExistence type="predicted"/>
<keyword evidence="2" id="KW-1185">Reference proteome</keyword>
<organism evidence="1 2">
    <name type="scientific">Araneus ventricosus</name>
    <name type="common">Orbweaver spider</name>
    <name type="synonym">Epeira ventricosa</name>
    <dbReference type="NCBI Taxonomy" id="182803"/>
    <lineage>
        <taxon>Eukaryota</taxon>
        <taxon>Metazoa</taxon>
        <taxon>Ecdysozoa</taxon>
        <taxon>Arthropoda</taxon>
        <taxon>Chelicerata</taxon>
        <taxon>Arachnida</taxon>
        <taxon>Araneae</taxon>
        <taxon>Araneomorphae</taxon>
        <taxon>Entelegynae</taxon>
        <taxon>Araneoidea</taxon>
        <taxon>Araneidae</taxon>
        <taxon>Araneus</taxon>
    </lineage>
</organism>
<accession>A0A4Y2TBQ2</accession>
<comment type="caution">
    <text evidence="1">The sequence shown here is derived from an EMBL/GenBank/DDBJ whole genome shotgun (WGS) entry which is preliminary data.</text>
</comment>
<name>A0A4Y2TBQ2_ARAVE</name>
<evidence type="ECO:0000313" key="2">
    <source>
        <dbReference type="Proteomes" id="UP000499080"/>
    </source>
</evidence>
<dbReference type="AlphaFoldDB" id="A0A4Y2TBQ2"/>
<sequence>MAMVAQNCLLKAVEGVVWKLDCTSVAQNCFAVKVWVDAIRYHFITPYLVPSRLGDREHSIFVKQVLPELSKVEYVLQSLCNTVGMIEHNIISALKFGNT</sequence>
<evidence type="ECO:0000313" key="1">
    <source>
        <dbReference type="EMBL" id="GBN96829.1"/>
    </source>
</evidence>
<protein>
    <submittedName>
        <fullName evidence="1">Uncharacterized protein</fullName>
    </submittedName>
</protein>
<gene>
    <name evidence="1" type="ORF">AVEN_219602_1</name>
</gene>
<dbReference type="EMBL" id="BGPR01026822">
    <property type="protein sequence ID" value="GBN96829.1"/>
    <property type="molecule type" value="Genomic_DNA"/>
</dbReference>